<keyword evidence="3" id="KW-0812">Transmembrane</keyword>
<evidence type="ECO:0000313" key="9">
    <source>
        <dbReference type="Proteomes" id="UP000198398"/>
    </source>
</evidence>
<evidence type="ECO:0000256" key="5">
    <source>
        <dbReference type="ARBA" id="ARBA00023284"/>
    </source>
</evidence>
<dbReference type="Pfam" id="PF08534">
    <property type="entry name" value="Redoxin"/>
    <property type="match status" value="1"/>
</dbReference>
<dbReference type="SUPFAM" id="SSF52833">
    <property type="entry name" value="Thioredoxin-like"/>
    <property type="match status" value="1"/>
</dbReference>
<keyword evidence="3" id="KW-0735">Signal-anchor</keyword>
<dbReference type="InterPro" id="IPR013740">
    <property type="entry name" value="Redoxin"/>
</dbReference>
<comment type="subcellular location">
    <subcellularLocation>
        <location evidence="1">Cell envelope</location>
    </subcellularLocation>
</comment>
<keyword evidence="2" id="KW-0201">Cytochrome c-type biogenesis</keyword>
<evidence type="ECO:0000259" key="7">
    <source>
        <dbReference type="PROSITE" id="PS51352"/>
    </source>
</evidence>
<dbReference type="Gene3D" id="3.40.30.10">
    <property type="entry name" value="Glutaredoxin"/>
    <property type="match status" value="1"/>
</dbReference>
<dbReference type="PROSITE" id="PS51318">
    <property type="entry name" value="TAT"/>
    <property type="match status" value="1"/>
</dbReference>
<evidence type="ECO:0000256" key="2">
    <source>
        <dbReference type="ARBA" id="ARBA00022748"/>
    </source>
</evidence>
<dbReference type="AlphaFoldDB" id="A0A220UAT4"/>
<dbReference type="InterPro" id="IPR013766">
    <property type="entry name" value="Thioredoxin_domain"/>
</dbReference>
<dbReference type="EMBL" id="CP022316">
    <property type="protein sequence ID" value="ASK65217.1"/>
    <property type="molecule type" value="Genomic_DNA"/>
</dbReference>
<feature type="region of interest" description="Disordered" evidence="6">
    <location>
        <begin position="1"/>
        <end position="23"/>
    </location>
</feature>
<dbReference type="GO" id="GO:0017004">
    <property type="term" value="P:cytochrome complex assembly"/>
    <property type="evidence" value="ECO:0007669"/>
    <property type="project" value="UniProtKB-KW"/>
</dbReference>
<evidence type="ECO:0000256" key="1">
    <source>
        <dbReference type="ARBA" id="ARBA00004196"/>
    </source>
</evidence>
<dbReference type="InterPro" id="IPR050553">
    <property type="entry name" value="Thioredoxin_ResA/DsbE_sf"/>
</dbReference>
<dbReference type="GO" id="GO:0016853">
    <property type="term" value="F:isomerase activity"/>
    <property type="evidence" value="ECO:0007669"/>
    <property type="project" value="UniProtKB-KW"/>
</dbReference>
<keyword evidence="8" id="KW-0413">Isomerase</keyword>
<accession>A0A220UAT4</accession>
<name>A0A220UAT4_9MICO</name>
<dbReference type="OrthoDB" id="9796554at2"/>
<dbReference type="PROSITE" id="PS51352">
    <property type="entry name" value="THIOREDOXIN_2"/>
    <property type="match status" value="1"/>
</dbReference>
<evidence type="ECO:0000256" key="6">
    <source>
        <dbReference type="SAM" id="MobiDB-lite"/>
    </source>
</evidence>
<dbReference type="PANTHER" id="PTHR42852:SF6">
    <property type="entry name" value="THIOL:DISULFIDE INTERCHANGE PROTEIN DSBE"/>
    <property type="match status" value="1"/>
</dbReference>
<dbReference type="RefSeq" id="WP_089064460.1">
    <property type="nucleotide sequence ID" value="NZ_CP022316.1"/>
</dbReference>
<dbReference type="GO" id="GO:0030313">
    <property type="term" value="C:cell envelope"/>
    <property type="evidence" value="ECO:0007669"/>
    <property type="project" value="UniProtKB-SubCell"/>
</dbReference>
<evidence type="ECO:0000313" key="8">
    <source>
        <dbReference type="EMBL" id="ASK65217.1"/>
    </source>
</evidence>
<dbReference type="CDD" id="cd02966">
    <property type="entry name" value="TlpA_like_family"/>
    <property type="match status" value="1"/>
</dbReference>
<reference evidence="9" key="1">
    <citation type="submission" date="2017-07" db="EMBL/GenBank/DDBJ databases">
        <title>Brachybacterium sp. VR2415.</title>
        <authorList>
            <person name="Tak E.J."/>
            <person name="Bae J.-W."/>
        </authorList>
    </citation>
    <scope>NUCLEOTIDE SEQUENCE [LARGE SCALE GENOMIC DNA]</scope>
    <source>
        <strain evidence="9">VR2415</strain>
    </source>
</reference>
<evidence type="ECO:0000256" key="4">
    <source>
        <dbReference type="ARBA" id="ARBA00023157"/>
    </source>
</evidence>
<dbReference type="KEGG" id="brv:CFK39_04535"/>
<dbReference type="InterPro" id="IPR006311">
    <property type="entry name" value="TAT_signal"/>
</dbReference>
<dbReference type="Proteomes" id="UP000198398">
    <property type="component" value="Chromosome"/>
</dbReference>
<dbReference type="PANTHER" id="PTHR42852">
    <property type="entry name" value="THIOL:DISULFIDE INTERCHANGE PROTEIN DSBE"/>
    <property type="match status" value="1"/>
</dbReference>
<proteinExistence type="predicted"/>
<gene>
    <name evidence="8" type="ORF">CFK39_04535</name>
</gene>
<feature type="domain" description="Thioredoxin" evidence="7">
    <location>
        <begin position="69"/>
        <end position="213"/>
    </location>
</feature>
<sequence>MTAPREAAARPLPSALSPRGARTTRRGLLGGAGAVAGTLLLAACGADTSNRYSSGDSGYVSGDGVAVEIAPADRGEPLEIVGTTYDQEEFSSAQHHGEVLVLNVWYASCPPCRKEAPNLQAIYEEYQDQGVSFIGVNVRDSAGPARAFEETFGISYPSMPDTDAEIMYALRGQVAPNAVPSTLVIDREGRVAARISGAADPSTLRAMIDAVVAE</sequence>
<keyword evidence="5" id="KW-0676">Redox-active center</keyword>
<feature type="compositionally biased region" description="Low complexity" evidence="6">
    <location>
        <begin position="1"/>
        <end position="21"/>
    </location>
</feature>
<protein>
    <submittedName>
        <fullName evidence="8">Thiol-disulfide isomerase</fullName>
    </submittedName>
</protein>
<keyword evidence="4" id="KW-1015">Disulfide bond</keyword>
<evidence type="ECO:0000256" key="3">
    <source>
        <dbReference type="ARBA" id="ARBA00022968"/>
    </source>
</evidence>
<keyword evidence="9" id="KW-1185">Reference proteome</keyword>
<organism evidence="8 9">
    <name type="scientific">Brachybacterium avium</name>
    <dbReference type="NCBI Taxonomy" id="2017485"/>
    <lineage>
        <taxon>Bacteria</taxon>
        <taxon>Bacillati</taxon>
        <taxon>Actinomycetota</taxon>
        <taxon>Actinomycetes</taxon>
        <taxon>Micrococcales</taxon>
        <taxon>Dermabacteraceae</taxon>
        <taxon>Brachybacterium</taxon>
    </lineage>
</organism>
<dbReference type="GO" id="GO:0016491">
    <property type="term" value="F:oxidoreductase activity"/>
    <property type="evidence" value="ECO:0007669"/>
    <property type="project" value="InterPro"/>
</dbReference>
<dbReference type="InterPro" id="IPR036249">
    <property type="entry name" value="Thioredoxin-like_sf"/>
</dbReference>